<dbReference type="OrthoDB" id="9812260at2"/>
<dbReference type="Pfam" id="PF01590">
    <property type="entry name" value="GAF"/>
    <property type="match status" value="1"/>
</dbReference>
<dbReference type="AlphaFoldDB" id="A0A0A1WA04"/>
<dbReference type="InterPro" id="IPR029016">
    <property type="entry name" value="GAF-like_dom_sf"/>
</dbReference>
<evidence type="ECO:0000259" key="1">
    <source>
        <dbReference type="Pfam" id="PF01590"/>
    </source>
</evidence>
<evidence type="ECO:0000313" key="2">
    <source>
        <dbReference type="EMBL" id="GAM01786.1"/>
    </source>
</evidence>
<dbReference type="SUPFAM" id="SSF55781">
    <property type="entry name" value="GAF domain-like"/>
    <property type="match status" value="1"/>
</dbReference>
<dbReference type="EMBL" id="BBPI01000069">
    <property type="protein sequence ID" value="GAM01786.1"/>
    <property type="molecule type" value="Genomic_DNA"/>
</dbReference>
<accession>A0A0A1WA04</accession>
<dbReference type="InterPro" id="IPR003018">
    <property type="entry name" value="GAF"/>
</dbReference>
<dbReference type="eggNOG" id="COG2205">
    <property type="taxonomic scope" value="Bacteria"/>
</dbReference>
<dbReference type="Gene3D" id="3.30.450.40">
    <property type="match status" value="1"/>
</dbReference>
<protein>
    <submittedName>
        <fullName evidence="2">Putative TonB-dependent receptor</fullName>
    </submittedName>
</protein>
<reference evidence="2 3" key="1">
    <citation type="submission" date="2014-11" db="EMBL/GenBank/DDBJ databases">
        <title>Whole genome shotgun sequence of Sphingomonas parapaucimobilis NBRC 15100.</title>
        <authorList>
            <person name="Katano-Makiyama Y."/>
            <person name="Hosoyama A."/>
            <person name="Hashimoto M."/>
            <person name="Hosoyama Y."/>
            <person name="Noguchi M."/>
            <person name="Numata M."/>
            <person name="Tsuchikane K."/>
            <person name="Hirakata S."/>
            <person name="Uohara A."/>
            <person name="Shimodaira J."/>
            <person name="Ohji S."/>
            <person name="Ichikawa N."/>
            <person name="Kimura A."/>
            <person name="Yamazoe A."/>
            <person name="Fujita N."/>
        </authorList>
    </citation>
    <scope>NUCLEOTIDE SEQUENCE [LARGE SCALE GENOMIC DNA]</scope>
    <source>
        <strain evidence="2 3">NBRC 15100</strain>
    </source>
</reference>
<organism evidence="2 3">
    <name type="scientific">Sphingomonas parapaucimobilis NBRC 15100</name>
    <dbReference type="NCBI Taxonomy" id="1219049"/>
    <lineage>
        <taxon>Bacteria</taxon>
        <taxon>Pseudomonadati</taxon>
        <taxon>Pseudomonadota</taxon>
        <taxon>Alphaproteobacteria</taxon>
        <taxon>Sphingomonadales</taxon>
        <taxon>Sphingomonadaceae</taxon>
        <taxon>Sphingomonas</taxon>
    </lineage>
</organism>
<dbReference type="PANTHER" id="PTHR43102:SF2">
    <property type="entry name" value="GAF DOMAIN-CONTAINING PROTEIN"/>
    <property type="match status" value="1"/>
</dbReference>
<dbReference type="Proteomes" id="UP000032305">
    <property type="component" value="Unassembled WGS sequence"/>
</dbReference>
<sequence>MLKTLFRERRRTSAVHALNILESSREPGFDRFVERAAISFNAPIALLSLIHGDQQWFKAARGLDIVCNPRHRSFCTFALDNPGVLEICDPCSDPRVAELPAINAAPFVRYYIGVPLRVAGDIDVGALCVFDTQRRGPASSDQKAYLIALARQAAVALESRADLLQMEGAA</sequence>
<dbReference type="RefSeq" id="WP_042489081.1">
    <property type="nucleotide sequence ID" value="NZ_BBPI01000069.1"/>
</dbReference>
<proteinExistence type="predicted"/>
<comment type="caution">
    <text evidence="2">The sequence shown here is derived from an EMBL/GenBank/DDBJ whole genome shotgun (WGS) entry which is preliminary data.</text>
</comment>
<evidence type="ECO:0000313" key="3">
    <source>
        <dbReference type="Proteomes" id="UP000032305"/>
    </source>
</evidence>
<name>A0A0A1WA04_9SPHN</name>
<keyword evidence="3" id="KW-1185">Reference proteome</keyword>
<feature type="domain" description="GAF" evidence="1">
    <location>
        <begin position="29"/>
        <end position="157"/>
    </location>
</feature>
<dbReference type="PANTHER" id="PTHR43102">
    <property type="entry name" value="SLR1143 PROTEIN"/>
    <property type="match status" value="1"/>
</dbReference>
<keyword evidence="2" id="KW-0675">Receptor</keyword>
<gene>
    <name evidence="2" type="ORF">SP5_069_00300</name>
</gene>